<evidence type="ECO:0000256" key="7">
    <source>
        <dbReference type="SAM" id="MobiDB-lite"/>
    </source>
</evidence>
<gene>
    <name evidence="9" type="ORF">Pmar_PMAR015659</name>
</gene>
<feature type="repeat" description="ARM" evidence="6">
    <location>
        <begin position="170"/>
        <end position="212"/>
    </location>
</feature>
<keyword evidence="4 5" id="KW-0653">Protein transport</keyword>
<dbReference type="GO" id="GO:0005737">
    <property type="term" value="C:cytoplasm"/>
    <property type="evidence" value="ECO:0007669"/>
    <property type="project" value="InterPro"/>
</dbReference>
<dbReference type="OrthoDB" id="29145at2759"/>
<dbReference type="GO" id="GO:0006606">
    <property type="term" value="P:protein import into nucleus"/>
    <property type="evidence" value="ECO:0007669"/>
    <property type="project" value="InterPro"/>
</dbReference>
<dbReference type="InterPro" id="IPR000225">
    <property type="entry name" value="Armadillo"/>
</dbReference>
<dbReference type="SMART" id="SM00185">
    <property type="entry name" value="ARM"/>
    <property type="match status" value="8"/>
</dbReference>
<dbReference type="InterPro" id="IPR036975">
    <property type="entry name" value="Importin-a_IBB_sf"/>
</dbReference>
<feature type="domain" description="IBB" evidence="8">
    <location>
        <begin position="9"/>
        <end position="71"/>
    </location>
</feature>
<name>C5K4A2_PERM5</name>
<evidence type="ECO:0000256" key="6">
    <source>
        <dbReference type="PROSITE-ProRule" id="PRU00259"/>
    </source>
</evidence>
<evidence type="ECO:0000256" key="4">
    <source>
        <dbReference type="ARBA" id="ARBA00022927"/>
    </source>
</evidence>
<evidence type="ECO:0000256" key="3">
    <source>
        <dbReference type="ARBA" id="ARBA00022737"/>
    </source>
</evidence>
<evidence type="ECO:0000313" key="10">
    <source>
        <dbReference type="Proteomes" id="UP000007800"/>
    </source>
</evidence>
<dbReference type="InterPro" id="IPR016024">
    <property type="entry name" value="ARM-type_fold"/>
</dbReference>
<evidence type="ECO:0000256" key="5">
    <source>
        <dbReference type="PIRNR" id="PIRNR005673"/>
    </source>
</evidence>
<protein>
    <recommendedName>
        <fullName evidence="5">Importin subunit alpha</fullName>
    </recommendedName>
</protein>
<dbReference type="PANTHER" id="PTHR23316">
    <property type="entry name" value="IMPORTIN ALPHA"/>
    <property type="match status" value="1"/>
</dbReference>
<reference evidence="9 10" key="1">
    <citation type="submission" date="2008-07" db="EMBL/GenBank/DDBJ databases">
        <authorList>
            <person name="El-Sayed N."/>
            <person name="Caler E."/>
            <person name="Inman J."/>
            <person name="Amedeo P."/>
            <person name="Hass B."/>
            <person name="Wortman J."/>
        </authorList>
    </citation>
    <scope>NUCLEOTIDE SEQUENCE [LARGE SCALE GENOMIC DNA]</scope>
    <source>
        <strain evidence="10">ATCC 50983 / TXsc</strain>
    </source>
</reference>
<dbReference type="OMA" id="IPRDGFN"/>
<evidence type="ECO:0000256" key="2">
    <source>
        <dbReference type="ARBA" id="ARBA00022448"/>
    </source>
</evidence>
<evidence type="ECO:0000259" key="8">
    <source>
        <dbReference type="PROSITE" id="PS51214"/>
    </source>
</evidence>
<feature type="compositionally biased region" description="Acidic residues" evidence="7">
    <location>
        <begin position="508"/>
        <end position="519"/>
    </location>
</feature>
<evidence type="ECO:0000313" key="9">
    <source>
        <dbReference type="EMBL" id="EER20718.1"/>
    </source>
</evidence>
<dbReference type="InterPro" id="IPR002652">
    <property type="entry name" value="Importin-a_IBB"/>
</dbReference>
<dbReference type="InterPro" id="IPR032413">
    <property type="entry name" value="Arm_3"/>
</dbReference>
<feature type="repeat" description="ARM" evidence="6">
    <location>
        <begin position="127"/>
        <end position="170"/>
    </location>
</feature>
<dbReference type="PROSITE" id="PS50176">
    <property type="entry name" value="ARM_REPEAT"/>
    <property type="match status" value="4"/>
</dbReference>
<feature type="repeat" description="ARM" evidence="6">
    <location>
        <begin position="338"/>
        <end position="380"/>
    </location>
</feature>
<dbReference type="GO" id="GO:0005634">
    <property type="term" value="C:nucleus"/>
    <property type="evidence" value="ECO:0007669"/>
    <property type="project" value="UniProtKB-ARBA"/>
</dbReference>
<dbReference type="EMBL" id="GG670443">
    <property type="protein sequence ID" value="EER20718.1"/>
    <property type="molecule type" value="Genomic_DNA"/>
</dbReference>
<dbReference type="GeneID" id="9051277"/>
<sequence length="553" mass="60416">MPHLLTTVVVVVVDMSNLEDRIAARRKHYKKTGDTDDTRRRREDEAVQIRKAEKEKQLAQRRRMSIGDASAAGGGGTVPVPNLQELGEAVAGCNSPDPVVQFKATQYVRKLLSIEKNPPIEYVIEAGLIPRMVDFLRDINRPDLQFEAAWVLTNIASGTRAQTEAVVAAGTIPVFIALLASPSLDVKEQAVWALGNIAGDSPPLRDTVLQAGVMQPLLALLRENDKLSLLRNATWALSNLCRGKPQPPIEMIVPALPTLSNLLYSHDVEVLTDACWALSYISDGPNERIEAVIEHGVCRRLVELLNHDSSLVQTPALRTVGNIVTGDDRQTQVIIQCGAAERLYQLLYSPKKNIRKEACWTISNITAGNREQIQEIINAGVVVKIVELMATAEFDIKKEAAWALSNATTGGTPEQVDHFVQAGCIKPLCALLDVNDTRIVGVCLEALENILRVGMQAMETNPNLTENPYLQLVEEADGLTKIENLQSDSSDEIYLKAVRILENYFPLEGEDDDDVEEMEASGSDSATAAPGFNFQPATGTAAPPGGFQFGRNN</sequence>
<evidence type="ECO:0000256" key="1">
    <source>
        <dbReference type="ARBA" id="ARBA00010394"/>
    </source>
</evidence>
<keyword evidence="3" id="KW-0677">Repeat</keyword>
<accession>C5K4A2</accession>
<dbReference type="InParanoid" id="C5K4A2"/>
<dbReference type="FunCoup" id="C5K4A2">
    <property type="interactions" value="517"/>
</dbReference>
<dbReference type="Gene3D" id="1.20.5.690">
    <property type="entry name" value="Importin-alpha, importin-beta-binding domain"/>
    <property type="match status" value="1"/>
</dbReference>
<keyword evidence="2 5" id="KW-0813">Transport</keyword>
<dbReference type="InterPro" id="IPR011989">
    <property type="entry name" value="ARM-like"/>
</dbReference>
<dbReference type="InterPro" id="IPR024931">
    <property type="entry name" value="Importin_alpha"/>
</dbReference>
<dbReference type="Gene3D" id="1.25.10.10">
    <property type="entry name" value="Leucine-rich Repeat Variant"/>
    <property type="match status" value="1"/>
</dbReference>
<dbReference type="Proteomes" id="UP000007800">
    <property type="component" value="Unassembled WGS sequence"/>
</dbReference>
<keyword evidence="10" id="KW-1185">Reference proteome</keyword>
<dbReference type="PIRSF" id="PIRSF005673">
    <property type="entry name" value="Importin_alpha"/>
    <property type="match status" value="1"/>
</dbReference>
<dbReference type="PROSITE" id="PS51214">
    <property type="entry name" value="IBB"/>
    <property type="match status" value="1"/>
</dbReference>
<dbReference type="Pfam" id="PF16186">
    <property type="entry name" value="Arm_3"/>
    <property type="match status" value="1"/>
</dbReference>
<organism evidence="10">
    <name type="scientific">Perkinsus marinus (strain ATCC 50983 / TXsc)</name>
    <dbReference type="NCBI Taxonomy" id="423536"/>
    <lineage>
        <taxon>Eukaryota</taxon>
        <taxon>Sar</taxon>
        <taxon>Alveolata</taxon>
        <taxon>Perkinsozoa</taxon>
        <taxon>Perkinsea</taxon>
        <taxon>Perkinsida</taxon>
        <taxon>Perkinsidae</taxon>
        <taxon>Perkinsus</taxon>
    </lineage>
</organism>
<feature type="region of interest" description="Disordered" evidence="7">
    <location>
        <begin position="508"/>
        <end position="553"/>
    </location>
</feature>
<dbReference type="RefSeq" id="XP_002788922.1">
    <property type="nucleotide sequence ID" value="XM_002788876.1"/>
</dbReference>
<dbReference type="Pfam" id="PF00514">
    <property type="entry name" value="Arm"/>
    <property type="match status" value="8"/>
</dbReference>
<comment type="similarity">
    <text evidence="1 5">Belongs to the importin alpha family.</text>
</comment>
<dbReference type="FunFam" id="1.25.10.10:FF:000021">
    <property type="entry name" value="Importin subunit alpha"/>
    <property type="match status" value="1"/>
</dbReference>
<dbReference type="GO" id="GO:0061608">
    <property type="term" value="F:nuclear import signal receptor activity"/>
    <property type="evidence" value="ECO:0007669"/>
    <property type="project" value="InterPro"/>
</dbReference>
<dbReference type="SUPFAM" id="SSF48371">
    <property type="entry name" value="ARM repeat"/>
    <property type="match status" value="1"/>
</dbReference>
<dbReference type="AlphaFoldDB" id="C5K4A2"/>
<dbReference type="Pfam" id="PF01749">
    <property type="entry name" value="IBB"/>
    <property type="match status" value="1"/>
</dbReference>
<feature type="repeat" description="ARM" evidence="6">
    <location>
        <begin position="212"/>
        <end position="240"/>
    </location>
</feature>
<proteinExistence type="inferred from homology"/>